<protein>
    <submittedName>
        <fullName evidence="1">Uncharacterized protein</fullName>
    </submittedName>
</protein>
<keyword evidence="2" id="KW-1185">Reference proteome</keyword>
<dbReference type="Proteomes" id="UP000314294">
    <property type="component" value="Unassembled WGS sequence"/>
</dbReference>
<evidence type="ECO:0000313" key="1">
    <source>
        <dbReference type="EMBL" id="TNN65916.1"/>
    </source>
</evidence>
<dbReference type="EMBL" id="SRLO01000228">
    <property type="protein sequence ID" value="TNN65916.1"/>
    <property type="molecule type" value="Genomic_DNA"/>
</dbReference>
<dbReference type="OrthoDB" id="10542590at2759"/>
<name>A0A4Z2HJH7_9TELE</name>
<accession>A0A4Z2HJH7</accession>
<proteinExistence type="predicted"/>
<evidence type="ECO:0000313" key="2">
    <source>
        <dbReference type="Proteomes" id="UP000314294"/>
    </source>
</evidence>
<sequence length="169" mass="18999">MFNGVQKESIDGYHGFSSTLEMAVSQCACVDTLYGGEFERGGVEGLDPLGLHRDVGFLQAVFLQQVVHLQEMLPKVLGQKLDLRWSRRRQRRPGPPPSHQLLQQTPLAQDVLLPCQDTPDVVVSFDLHLGPEFHHHSDSLFVRGDVRLDGLVLLHCRLDCWQVVAKIVL</sequence>
<gene>
    <name evidence="1" type="ORF">EYF80_023916</name>
</gene>
<dbReference type="AlphaFoldDB" id="A0A4Z2HJH7"/>
<comment type="caution">
    <text evidence="1">The sequence shown here is derived from an EMBL/GenBank/DDBJ whole genome shotgun (WGS) entry which is preliminary data.</text>
</comment>
<organism evidence="1 2">
    <name type="scientific">Liparis tanakae</name>
    <name type="common">Tanaka's snailfish</name>
    <dbReference type="NCBI Taxonomy" id="230148"/>
    <lineage>
        <taxon>Eukaryota</taxon>
        <taxon>Metazoa</taxon>
        <taxon>Chordata</taxon>
        <taxon>Craniata</taxon>
        <taxon>Vertebrata</taxon>
        <taxon>Euteleostomi</taxon>
        <taxon>Actinopterygii</taxon>
        <taxon>Neopterygii</taxon>
        <taxon>Teleostei</taxon>
        <taxon>Neoteleostei</taxon>
        <taxon>Acanthomorphata</taxon>
        <taxon>Eupercaria</taxon>
        <taxon>Perciformes</taxon>
        <taxon>Cottioidei</taxon>
        <taxon>Cottales</taxon>
        <taxon>Liparidae</taxon>
        <taxon>Liparis</taxon>
    </lineage>
</organism>
<reference evidence="1 2" key="1">
    <citation type="submission" date="2019-03" db="EMBL/GenBank/DDBJ databases">
        <title>First draft genome of Liparis tanakae, snailfish: a comprehensive survey of snailfish specific genes.</title>
        <authorList>
            <person name="Kim W."/>
            <person name="Song I."/>
            <person name="Jeong J.-H."/>
            <person name="Kim D."/>
            <person name="Kim S."/>
            <person name="Ryu S."/>
            <person name="Song J.Y."/>
            <person name="Lee S.K."/>
        </authorList>
    </citation>
    <scope>NUCLEOTIDE SEQUENCE [LARGE SCALE GENOMIC DNA]</scope>
    <source>
        <tissue evidence="1">Muscle</tissue>
    </source>
</reference>